<accession>K9HU64</accession>
<dbReference type="Proteomes" id="UP000009881">
    <property type="component" value="Unassembled WGS sequence"/>
</dbReference>
<dbReference type="EMBL" id="ANHY01000005">
    <property type="protein sequence ID" value="EKV31791.1"/>
    <property type="molecule type" value="Genomic_DNA"/>
</dbReference>
<evidence type="ECO:0000313" key="2">
    <source>
        <dbReference type="EMBL" id="EKV31791.1"/>
    </source>
</evidence>
<evidence type="ECO:0000313" key="3">
    <source>
        <dbReference type="Proteomes" id="UP000009881"/>
    </source>
</evidence>
<sequence length="159" mass="17225">MRRPAFLRAGAGQRNRQQAGPGCRPSGSVRRARNHPPRRAGGRALARNEGLRHRRRDDGILSARHMKLRHRRHGRGAVRRVERPPQGRRVVQAGDHGVVQGPGHGPQRRHVMAAARDQNGDGAASRKPGQFHAGGAGASGERGDGRIHRCHDLGSVPVG</sequence>
<feature type="compositionally biased region" description="Basic and acidic residues" evidence="1">
    <location>
        <begin position="141"/>
        <end position="152"/>
    </location>
</feature>
<reference evidence="2 3" key="1">
    <citation type="journal article" date="2013" name="Genome Announc.">
        <title>Draft Genome Sequence of an Alphaproteobacterium, Caenispirillum salinarum AK4(T), Isolated from a Solar Saltern.</title>
        <authorList>
            <person name="Khatri I."/>
            <person name="Singh A."/>
            <person name="Korpole S."/>
            <person name="Pinnaka A.K."/>
            <person name="Subramanian S."/>
        </authorList>
    </citation>
    <scope>NUCLEOTIDE SEQUENCE [LARGE SCALE GENOMIC DNA]</scope>
    <source>
        <strain evidence="2 3">AK4</strain>
    </source>
</reference>
<protein>
    <submittedName>
        <fullName evidence="2">Uncharacterized protein</fullName>
    </submittedName>
</protein>
<evidence type="ECO:0000256" key="1">
    <source>
        <dbReference type="SAM" id="MobiDB-lite"/>
    </source>
</evidence>
<feature type="compositionally biased region" description="Basic residues" evidence="1">
    <location>
        <begin position="30"/>
        <end position="41"/>
    </location>
</feature>
<organism evidence="2 3">
    <name type="scientific">Caenispirillum salinarum AK4</name>
    <dbReference type="NCBI Taxonomy" id="1238182"/>
    <lineage>
        <taxon>Bacteria</taxon>
        <taxon>Pseudomonadati</taxon>
        <taxon>Pseudomonadota</taxon>
        <taxon>Alphaproteobacteria</taxon>
        <taxon>Rhodospirillales</taxon>
        <taxon>Novispirillaceae</taxon>
        <taxon>Caenispirillum</taxon>
    </lineage>
</organism>
<name>K9HU64_9PROT</name>
<feature type="region of interest" description="Disordered" evidence="1">
    <location>
        <begin position="68"/>
        <end position="87"/>
    </location>
</feature>
<comment type="caution">
    <text evidence="2">The sequence shown here is derived from an EMBL/GenBank/DDBJ whole genome shotgun (WGS) entry which is preliminary data.</text>
</comment>
<gene>
    <name evidence="2" type="ORF">C882_3542</name>
</gene>
<keyword evidence="3" id="KW-1185">Reference proteome</keyword>
<proteinExistence type="predicted"/>
<dbReference type="AlphaFoldDB" id="K9HU64"/>
<feature type="region of interest" description="Disordered" evidence="1">
    <location>
        <begin position="1"/>
        <end position="61"/>
    </location>
</feature>
<feature type="compositionally biased region" description="Basic residues" evidence="1">
    <location>
        <begin position="68"/>
        <end position="78"/>
    </location>
</feature>
<feature type="region of interest" description="Disordered" evidence="1">
    <location>
        <begin position="117"/>
        <end position="159"/>
    </location>
</feature>